<dbReference type="Pfam" id="PF07992">
    <property type="entry name" value="Pyr_redox_2"/>
    <property type="match status" value="1"/>
</dbReference>
<proteinExistence type="predicted"/>
<protein>
    <submittedName>
        <fullName evidence="2">Dihydrolipoamide dehydrogenase</fullName>
    </submittedName>
</protein>
<dbReference type="RefSeq" id="WP_069583311.1">
    <property type="nucleotide sequence ID" value="NZ_LMVM01000008.1"/>
</dbReference>
<sequence length="429" mass="46717">MDVVVIGGGPAGRTAAIEASSIGENVTLIERDKIGGTCLNEGCVMVTGLNDVAKFINDAKNFKNLGLIDCDYQLHFDKLISGIKETVAKIRHILETETLDAGVEIKRGNASLDDSKVILEGEELEYDKLIIATGVKPFVPQTEGFENALTYKDILSLTELPEELNIIGSGVIAAEFANVFSGFGTKVNVLCRNKFLKMLDDDIKKYVTKNLIPDVTIHENLNVSSIHKDGISTDNGEMNGLTFFATGMVPNSEIVSNIVDLGEKKNILVNKRMQTSCEDIYAAGDVTGGIGTTPVARAEGVTAARNACGIFKEMDYRFIPGAISLQQDVAFINAENKKDGINGHMKGSAGPGSFWRVHDGKTGLTKMNVSEDGDINEIFSISPSSRTSMAYMSKLLREGQKVDDFDDFMEVHPSTDAIYKLLRFFARFE</sequence>
<gene>
    <name evidence="2" type="ORF">ASJ80_09840</name>
</gene>
<dbReference type="EMBL" id="LMVM01000008">
    <property type="protein sequence ID" value="PAV05303.1"/>
    <property type="molecule type" value="Genomic_DNA"/>
</dbReference>
<dbReference type="AlphaFoldDB" id="A0A2A2H7S6"/>
<dbReference type="GO" id="GO:0004148">
    <property type="term" value="F:dihydrolipoyl dehydrogenase (NADH) activity"/>
    <property type="evidence" value="ECO:0007669"/>
    <property type="project" value="TreeGrafter"/>
</dbReference>
<reference evidence="2 3" key="1">
    <citation type="journal article" date="2017" name="BMC Genomics">
        <title>Genomic analysis of methanogenic archaea reveals a shift towards energy conservation.</title>
        <authorList>
            <person name="Gilmore S.P."/>
            <person name="Henske J.K."/>
            <person name="Sexton J.A."/>
            <person name="Solomon K.V."/>
            <person name="Seppala S."/>
            <person name="Yoo J.I."/>
            <person name="Huyett L.M."/>
            <person name="Pressman A."/>
            <person name="Cogan J.Z."/>
            <person name="Kivenson V."/>
            <person name="Peng X."/>
            <person name="Tan Y."/>
            <person name="Valentine D.L."/>
            <person name="O'Malley M.A."/>
        </authorList>
    </citation>
    <scope>NUCLEOTIDE SEQUENCE [LARGE SCALE GENOMIC DNA]</scope>
    <source>
        <strain evidence="2 3">M.o.H.</strain>
    </source>
</reference>
<evidence type="ECO:0000313" key="2">
    <source>
        <dbReference type="EMBL" id="PAV05303.1"/>
    </source>
</evidence>
<dbReference type="GO" id="GO:0006103">
    <property type="term" value="P:2-oxoglutarate metabolic process"/>
    <property type="evidence" value="ECO:0007669"/>
    <property type="project" value="TreeGrafter"/>
</dbReference>
<evidence type="ECO:0000259" key="1">
    <source>
        <dbReference type="Pfam" id="PF07992"/>
    </source>
</evidence>
<dbReference type="OrthoDB" id="27922at2157"/>
<dbReference type="PRINTS" id="PR00368">
    <property type="entry name" value="FADPNR"/>
</dbReference>
<accession>A0A2A2H7S6</accession>
<dbReference type="Gene3D" id="3.50.50.60">
    <property type="entry name" value="FAD/NAD(P)-binding domain"/>
    <property type="match status" value="1"/>
</dbReference>
<dbReference type="InterPro" id="IPR023753">
    <property type="entry name" value="FAD/NAD-binding_dom"/>
</dbReference>
<dbReference type="PANTHER" id="PTHR22912">
    <property type="entry name" value="DISULFIDE OXIDOREDUCTASE"/>
    <property type="match status" value="1"/>
</dbReference>
<keyword evidence="3" id="KW-1185">Reference proteome</keyword>
<evidence type="ECO:0000313" key="3">
    <source>
        <dbReference type="Proteomes" id="UP000217784"/>
    </source>
</evidence>
<organism evidence="2 3">
    <name type="scientific">Methanobacterium bryantii</name>
    <dbReference type="NCBI Taxonomy" id="2161"/>
    <lineage>
        <taxon>Archaea</taxon>
        <taxon>Methanobacteriati</taxon>
        <taxon>Methanobacteriota</taxon>
        <taxon>Methanomada group</taxon>
        <taxon>Methanobacteria</taxon>
        <taxon>Methanobacteriales</taxon>
        <taxon>Methanobacteriaceae</taxon>
        <taxon>Methanobacterium</taxon>
    </lineage>
</organism>
<dbReference type="SUPFAM" id="SSF51905">
    <property type="entry name" value="FAD/NAD(P)-binding domain"/>
    <property type="match status" value="2"/>
</dbReference>
<name>A0A2A2H7S6_METBR</name>
<feature type="domain" description="FAD/NAD(P)-binding" evidence="1">
    <location>
        <begin position="1"/>
        <end position="300"/>
    </location>
</feature>
<comment type="caution">
    <text evidence="2">The sequence shown here is derived from an EMBL/GenBank/DDBJ whole genome shotgun (WGS) entry which is preliminary data.</text>
</comment>
<dbReference type="InterPro" id="IPR036188">
    <property type="entry name" value="FAD/NAD-bd_sf"/>
</dbReference>
<dbReference type="InterPro" id="IPR050151">
    <property type="entry name" value="Class-I_Pyr_Nuc-Dis_Oxidored"/>
</dbReference>
<dbReference type="PRINTS" id="PR00411">
    <property type="entry name" value="PNDRDTASEI"/>
</dbReference>
<dbReference type="PANTHER" id="PTHR22912:SF151">
    <property type="entry name" value="DIHYDROLIPOYL DEHYDROGENASE, MITOCHONDRIAL"/>
    <property type="match status" value="1"/>
</dbReference>
<dbReference type="Proteomes" id="UP000217784">
    <property type="component" value="Unassembled WGS sequence"/>
</dbReference>
<dbReference type="GO" id="GO:0050660">
    <property type="term" value="F:flavin adenine dinucleotide binding"/>
    <property type="evidence" value="ECO:0007669"/>
    <property type="project" value="TreeGrafter"/>
</dbReference>